<evidence type="ECO:0000256" key="5">
    <source>
        <dbReference type="ARBA" id="ARBA00023077"/>
    </source>
</evidence>
<dbReference type="EMBL" id="CP032157">
    <property type="protein sequence ID" value="AXY78309.1"/>
    <property type="molecule type" value="Genomic_DNA"/>
</dbReference>
<evidence type="ECO:0000256" key="10">
    <source>
        <dbReference type="SAM" id="SignalP"/>
    </source>
</evidence>
<name>A0A3B7MYL4_9BACT</name>
<evidence type="ECO:0000259" key="11">
    <source>
        <dbReference type="Pfam" id="PF00593"/>
    </source>
</evidence>
<evidence type="ECO:0000256" key="6">
    <source>
        <dbReference type="ARBA" id="ARBA00023136"/>
    </source>
</evidence>
<keyword evidence="10" id="KW-0732">Signal</keyword>
<dbReference type="Gene3D" id="2.60.40.1120">
    <property type="entry name" value="Carboxypeptidase-like, regulatory domain"/>
    <property type="match status" value="1"/>
</dbReference>
<keyword evidence="3 8" id="KW-1134">Transmembrane beta strand</keyword>
<dbReference type="InterPro" id="IPR000531">
    <property type="entry name" value="Beta-barrel_TonB"/>
</dbReference>
<comment type="subcellular location">
    <subcellularLocation>
        <location evidence="1 8">Cell outer membrane</location>
        <topology evidence="1 8">Multi-pass membrane protein</topology>
    </subcellularLocation>
</comment>
<dbReference type="SUPFAM" id="SSF49464">
    <property type="entry name" value="Carboxypeptidase regulatory domain-like"/>
    <property type="match status" value="1"/>
</dbReference>
<keyword evidence="4 8" id="KW-0812">Transmembrane</keyword>
<dbReference type="InterPro" id="IPR008969">
    <property type="entry name" value="CarboxyPept-like_regulatory"/>
</dbReference>
<protein>
    <submittedName>
        <fullName evidence="13">TonB-dependent receptor</fullName>
    </submittedName>
</protein>
<gene>
    <name evidence="13" type="ORF">D3H65_31850</name>
</gene>
<organism evidence="13 14">
    <name type="scientific">Paraflavitalea soli</name>
    <dbReference type="NCBI Taxonomy" id="2315862"/>
    <lineage>
        <taxon>Bacteria</taxon>
        <taxon>Pseudomonadati</taxon>
        <taxon>Bacteroidota</taxon>
        <taxon>Chitinophagia</taxon>
        <taxon>Chitinophagales</taxon>
        <taxon>Chitinophagaceae</taxon>
        <taxon>Paraflavitalea</taxon>
    </lineage>
</organism>
<dbReference type="InterPro" id="IPR036942">
    <property type="entry name" value="Beta-barrel_TonB_sf"/>
</dbReference>
<keyword evidence="7 8" id="KW-0998">Cell outer membrane</keyword>
<dbReference type="Proteomes" id="UP000263900">
    <property type="component" value="Chromosome"/>
</dbReference>
<feature type="domain" description="TonB-dependent receptor plug" evidence="12">
    <location>
        <begin position="127"/>
        <end position="248"/>
    </location>
</feature>
<dbReference type="GO" id="GO:0009279">
    <property type="term" value="C:cell outer membrane"/>
    <property type="evidence" value="ECO:0007669"/>
    <property type="project" value="UniProtKB-SubCell"/>
</dbReference>
<dbReference type="Gene3D" id="2.170.130.10">
    <property type="entry name" value="TonB-dependent receptor, plug domain"/>
    <property type="match status" value="1"/>
</dbReference>
<proteinExistence type="inferred from homology"/>
<dbReference type="OrthoDB" id="9805434at2"/>
<dbReference type="SUPFAM" id="SSF56935">
    <property type="entry name" value="Porins"/>
    <property type="match status" value="1"/>
</dbReference>
<evidence type="ECO:0000256" key="1">
    <source>
        <dbReference type="ARBA" id="ARBA00004571"/>
    </source>
</evidence>
<comment type="similarity">
    <text evidence="8 9">Belongs to the TonB-dependent receptor family.</text>
</comment>
<feature type="signal peptide" evidence="10">
    <location>
        <begin position="1"/>
        <end position="26"/>
    </location>
</feature>
<keyword evidence="5 9" id="KW-0798">TonB box</keyword>
<keyword evidence="2 8" id="KW-0813">Transport</keyword>
<dbReference type="PANTHER" id="PTHR47234">
    <property type="match status" value="1"/>
</dbReference>
<dbReference type="Pfam" id="PF00593">
    <property type="entry name" value="TonB_dep_Rec_b-barrel"/>
    <property type="match status" value="1"/>
</dbReference>
<dbReference type="Pfam" id="PF13620">
    <property type="entry name" value="CarboxypepD_reg"/>
    <property type="match status" value="1"/>
</dbReference>
<keyword evidence="14" id="KW-1185">Reference proteome</keyword>
<dbReference type="InterPro" id="IPR037066">
    <property type="entry name" value="Plug_dom_sf"/>
</dbReference>
<dbReference type="InterPro" id="IPR012910">
    <property type="entry name" value="Plug_dom"/>
</dbReference>
<dbReference type="KEGG" id="pseg:D3H65_31850"/>
<dbReference type="PANTHER" id="PTHR47234:SF3">
    <property type="entry name" value="SECRETIN_TONB SHORT N-TERMINAL DOMAIN-CONTAINING PROTEIN"/>
    <property type="match status" value="1"/>
</dbReference>
<dbReference type="Pfam" id="PF07715">
    <property type="entry name" value="Plug"/>
    <property type="match status" value="1"/>
</dbReference>
<dbReference type="Gene3D" id="2.40.170.20">
    <property type="entry name" value="TonB-dependent receptor, beta-barrel domain"/>
    <property type="match status" value="1"/>
</dbReference>
<accession>A0A3B7MYL4</accession>
<evidence type="ECO:0000313" key="13">
    <source>
        <dbReference type="EMBL" id="AXY78309.1"/>
    </source>
</evidence>
<keyword evidence="6 8" id="KW-0472">Membrane</keyword>
<keyword evidence="13" id="KW-0675">Receptor</keyword>
<dbReference type="InterPro" id="IPR039426">
    <property type="entry name" value="TonB-dep_rcpt-like"/>
</dbReference>
<reference evidence="13 14" key="1">
    <citation type="submission" date="2018-09" db="EMBL/GenBank/DDBJ databases">
        <title>Genome sequencing of strain 6GH32-13.</title>
        <authorList>
            <person name="Weon H.-Y."/>
            <person name="Heo J."/>
            <person name="Kwon S.-W."/>
        </authorList>
    </citation>
    <scope>NUCLEOTIDE SEQUENCE [LARGE SCALE GENOMIC DNA]</scope>
    <source>
        <strain evidence="13 14">5GH32-13</strain>
    </source>
</reference>
<evidence type="ECO:0000259" key="12">
    <source>
        <dbReference type="Pfam" id="PF07715"/>
    </source>
</evidence>
<evidence type="ECO:0000256" key="8">
    <source>
        <dbReference type="PROSITE-ProRule" id="PRU01360"/>
    </source>
</evidence>
<evidence type="ECO:0000256" key="4">
    <source>
        <dbReference type="ARBA" id="ARBA00022692"/>
    </source>
</evidence>
<dbReference type="RefSeq" id="WP_119054181.1">
    <property type="nucleotide sequence ID" value="NZ_CP032157.1"/>
</dbReference>
<evidence type="ECO:0000256" key="9">
    <source>
        <dbReference type="RuleBase" id="RU003357"/>
    </source>
</evidence>
<evidence type="ECO:0000256" key="3">
    <source>
        <dbReference type="ARBA" id="ARBA00022452"/>
    </source>
</evidence>
<evidence type="ECO:0000256" key="7">
    <source>
        <dbReference type="ARBA" id="ARBA00023237"/>
    </source>
</evidence>
<sequence>MRKFIYPIRGVSVLTFFLLTFLTTFAQTTGTIHGIVKDASGNPLSGASVAIEGQKGGAITDASGSYTLRVPSGSYTLLISFVGQETQRYQVVVAAGSTVQQDASLKVLADLGSVVVIGSRSRQPRSKLSTAVPVDVISTREIKQFAQADVSQLLTYAAPSFQSARQTISDGTDHIDPAGLRGLGPDQTLVLVNGKRRHTTALVNINGTVGRGSVGTDLNAIPAAAIERIEVLRDGAAAQYGSDAIAGVINVVLKKSYKGFNISGLAGQNVTTMPYAGGVDITDGLNRQIDFSGGYAWKNGAYINLSGQWLKRDGSNRSGLDNIPLIYYGNAGSLPPAAAIPPGVHPTDYYRWLIDKDKAFADSRQYDRRNIVAGNSSANNLGAFLNAGFTIHEKVEAYFTAGASHRTGAASGFSRNPNSWSQQPVLEDGQRYYYDGFLPQIHTTIDDKSLIAGVKFPVSDWSFDISNTVGQNTIRYDIKNTGNASLPASSLVQTEFYAGKLGFLQNTVNLDVTRQLSVGAGTSLNIAFGAEYRYEQYKINPGELNSWQDTSVNGRRFQPEPVPSYPGTSLIYTPPGGPAVPGAQVFPGFRPSDSTKAHRNIYALYLDGELQGDKFILGGAVRYERYKEFEADYDNLSGKITGRYNINKDLAVRGSVSTGFRAPSLHQRYFQNTSTQFVGGLPSTALTANNYNPIVRDAFGIKELKPETSLSFSGGVVGTIGNHLTFTVDAYFIKIDDRIVLSTQFARSNNLVDSIMKKNNVPASVNALQFWTNAINTETKGIDVVVTERFKMGKGNANLSVAANFNENTVVGGLNTNSVIDDPKVNPSWNNPNANPANDLSTGLFDRQQKSRIEVAQPKSKINITFIYDLPKWNFMARTVRFGKVEYIHNLDPYSTNPSTGAYFNDVGLGTDQTFDAKWTTDLVVTYKVTRGLSLTVGANNLFDIYPDRIYIDPRNDPAAYYATPVAGANKAAGGYNASRDASNRGRFLFPANQFGFNGRFLFARINVDVVDLAKTIKSAIPKK</sequence>
<feature type="domain" description="TonB-dependent receptor-like beta-barrel" evidence="11">
    <location>
        <begin position="403"/>
        <end position="942"/>
    </location>
</feature>
<evidence type="ECO:0000313" key="14">
    <source>
        <dbReference type="Proteomes" id="UP000263900"/>
    </source>
</evidence>
<dbReference type="PROSITE" id="PS52016">
    <property type="entry name" value="TONB_DEPENDENT_REC_3"/>
    <property type="match status" value="1"/>
</dbReference>
<evidence type="ECO:0000256" key="2">
    <source>
        <dbReference type="ARBA" id="ARBA00022448"/>
    </source>
</evidence>
<dbReference type="AlphaFoldDB" id="A0A3B7MYL4"/>
<feature type="chain" id="PRO_5017586489" evidence="10">
    <location>
        <begin position="27"/>
        <end position="1024"/>
    </location>
</feature>